<evidence type="ECO:0000313" key="1">
    <source>
        <dbReference type="EMBL" id="GEN75542.1"/>
    </source>
</evidence>
<evidence type="ECO:0000313" key="2">
    <source>
        <dbReference type="Proteomes" id="UP000321863"/>
    </source>
</evidence>
<keyword evidence="2" id="KW-1185">Reference proteome</keyword>
<dbReference type="AlphaFoldDB" id="A0A511YK10"/>
<reference evidence="1 2" key="1">
    <citation type="submission" date="2019-07" db="EMBL/GenBank/DDBJ databases">
        <title>Whole genome shotgun sequence of Chryseobacterium hagamense NBRC 105253.</title>
        <authorList>
            <person name="Hosoyama A."/>
            <person name="Uohara A."/>
            <person name="Ohji S."/>
            <person name="Ichikawa N."/>
        </authorList>
    </citation>
    <scope>NUCLEOTIDE SEQUENCE [LARGE SCALE GENOMIC DNA]</scope>
    <source>
        <strain evidence="1 2">NBRC 105253</strain>
    </source>
</reference>
<proteinExistence type="predicted"/>
<gene>
    <name evidence="1" type="ORF">CHA01nite_12820</name>
</gene>
<dbReference type="EMBL" id="BJYJ01000004">
    <property type="protein sequence ID" value="GEN75542.1"/>
    <property type="molecule type" value="Genomic_DNA"/>
</dbReference>
<comment type="caution">
    <text evidence="1">The sequence shown here is derived from an EMBL/GenBank/DDBJ whole genome shotgun (WGS) entry which is preliminary data.</text>
</comment>
<name>A0A511YK10_9FLAO</name>
<dbReference type="OrthoDB" id="1263520at2"/>
<dbReference type="RefSeq" id="WP_146940497.1">
    <property type="nucleotide sequence ID" value="NZ_BJYJ01000004.1"/>
</dbReference>
<dbReference type="Proteomes" id="UP000321863">
    <property type="component" value="Unassembled WGS sequence"/>
</dbReference>
<sequence length="92" mass="10197">MAYIIKTTSDGLIYIKASFVIHVKKPNSLEGAKVLGQPLVVNAGNIAFLSFNVEGHVTYFMANGFEISVKVLFEEAEEAFNCAQARMERIVR</sequence>
<accession>A0A511YK10</accession>
<protein>
    <submittedName>
        <fullName evidence="1">Uncharacterized protein</fullName>
    </submittedName>
</protein>
<organism evidence="1 2">
    <name type="scientific">Chryseobacterium hagamense</name>
    <dbReference type="NCBI Taxonomy" id="395935"/>
    <lineage>
        <taxon>Bacteria</taxon>
        <taxon>Pseudomonadati</taxon>
        <taxon>Bacteroidota</taxon>
        <taxon>Flavobacteriia</taxon>
        <taxon>Flavobacteriales</taxon>
        <taxon>Weeksellaceae</taxon>
        <taxon>Chryseobacterium group</taxon>
        <taxon>Chryseobacterium</taxon>
    </lineage>
</organism>